<comment type="caution">
    <text evidence="2">The sequence shown here is derived from an EMBL/GenBank/DDBJ whole genome shotgun (WGS) entry which is preliminary data.</text>
</comment>
<dbReference type="EMBL" id="JAGGDJ010000012">
    <property type="protein sequence ID" value="MBO7745798.1"/>
    <property type="molecule type" value="Genomic_DNA"/>
</dbReference>
<reference evidence="2 3" key="1">
    <citation type="submission" date="2021-03" db="EMBL/GenBank/DDBJ databases">
        <title>Paenibacillus artemisicola MWE-103 whole genome sequence.</title>
        <authorList>
            <person name="Ham Y.J."/>
        </authorList>
    </citation>
    <scope>NUCLEOTIDE SEQUENCE [LARGE SCALE GENOMIC DNA]</scope>
    <source>
        <strain evidence="2 3">MWE-103</strain>
    </source>
</reference>
<feature type="compositionally biased region" description="Basic and acidic residues" evidence="1">
    <location>
        <begin position="350"/>
        <end position="359"/>
    </location>
</feature>
<dbReference type="RefSeq" id="WP_208848626.1">
    <property type="nucleotide sequence ID" value="NZ_JAGGDJ010000012.1"/>
</dbReference>
<proteinExistence type="predicted"/>
<keyword evidence="3" id="KW-1185">Reference proteome</keyword>
<dbReference type="Proteomes" id="UP000670947">
    <property type="component" value="Unassembled WGS sequence"/>
</dbReference>
<feature type="region of interest" description="Disordered" evidence="1">
    <location>
        <begin position="344"/>
        <end position="376"/>
    </location>
</feature>
<name>A0ABS3WBZ3_9BACL</name>
<evidence type="ECO:0000256" key="1">
    <source>
        <dbReference type="SAM" id="MobiDB-lite"/>
    </source>
</evidence>
<feature type="region of interest" description="Disordered" evidence="1">
    <location>
        <begin position="1"/>
        <end position="42"/>
    </location>
</feature>
<dbReference type="InterPro" id="IPR024735">
    <property type="entry name" value="TcpC"/>
</dbReference>
<dbReference type="CDD" id="cd16386">
    <property type="entry name" value="TcpC_N"/>
    <property type="match status" value="1"/>
</dbReference>
<evidence type="ECO:0000313" key="2">
    <source>
        <dbReference type="EMBL" id="MBO7745798.1"/>
    </source>
</evidence>
<organism evidence="2 3">
    <name type="scientific">Paenibacillus artemisiicola</name>
    <dbReference type="NCBI Taxonomy" id="1172618"/>
    <lineage>
        <taxon>Bacteria</taxon>
        <taxon>Bacillati</taxon>
        <taxon>Bacillota</taxon>
        <taxon>Bacilli</taxon>
        <taxon>Bacillales</taxon>
        <taxon>Paenibacillaceae</taxon>
        <taxon>Paenibacillus</taxon>
    </lineage>
</organism>
<evidence type="ECO:0000313" key="3">
    <source>
        <dbReference type="Proteomes" id="UP000670947"/>
    </source>
</evidence>
<protein>
    <submittedName>
        <fullName evidence="2">Conjugal transfer protein</fullName>
    </submittedName>
</protein>
<accession>A0ABS3WBZ3</accession>
<dbReference type="Pfam" id="PF12642">
    <property type="entry name" value="TpcC"/>
    <property type="match status" value="1"/>
</dbReference>
<sequence>MPLLKKKNTTDDDLSEEKQELKKKKQLKPKKDKSNRPRAPKAMAGKKVLRMFFWVFASLLLLKGAIAFAQGNRTVNQTIVEGNTTPVISDSVKGFAADFATEYFSWDAKFVNDRTTRLASFIKGIDPAMGLNSLDVKGSSKVTSAEIYDTHQLDANHVDVTVVVWRDVQQLPDQLLDAQGKAVMPPILKKKTYMVVPVTLAQEGPVIQSYPRFVSEQPRGETVDDTSMGKLVGNEELVVKSKELADSYLRSWYEGNAGQLRYFYSDSVKAPNEMKKSEFTYQSLDKLSVYELPSGLAELTKYRIEVIVLVNSDMGEPFANSWNLEVVQQEGRLYVLSDGITPTTDSLSHTAEKDPLASEDRDDASSDNLDGPTTDE</sequence>
<feature type="compositionally biased region" description="Basic residues" evidence="1">
    <location>
        <begin position="21"/>
        <end position="39"/>
    </location>
</feature>
<gene>
    <name evidence="2" type="ORF">I8J29_16440</name>
</gene>
<dbReference type="Gene3D" id="3.10.450.540">
    <property type="match status" value="2"/>
</dbReference>